<feature type="domain" description="FIIND" evidence="24">
    <location>
        <begin position="1609"/>
        <end position="1891"/>
    </location>
</feature>
<dbReference type="PANTHER" id="PTHR46005:SF1">
    <property type="entry name" value="RHO GTPASE-ACTIVATING PROTEIN 35"/>
    <property type="match status" value="1"/>
</dbReference>
<feature type="region of interest" description="Disordered" evidence="20">
    <location>
        <begin position="1885"/>
        <end position="1905"/>
    </location>
</feature>
<feature type="domain" description="FIIND" evidence="24">
    <location>
        <begin position="2249"/>
        <end position="2527"/>
    </location>
</feature>
<keyword evidence="14" id="KW-0472">Membrane</keyword>
<dbReference type="SUPFAM" id="SSF52540">
    <property type="entry name" value="P-loop containing nucleoside triphosphate hydrolases"/>
    <property type="match status" value="1"/>
</dbReference>
<proteinExistence type="predicted"/>
<dbReference type="InterPro" id="IPR032835">
    <property type="entry name" value="RhoGAP-FF1"/>
</dbReference>
<gene>
    <name evidence="27" type="ORF">KOW79_021733</name>
</gene>
<dbReference type="Pfam" id="PF13553">
    <property type="entry name" value="FIIND"/>
    <property type="match status" value="5"/>
</dbReference>
<dbReference type="InterPro" id="IPR033516">
    <property type="entry name" value="CARD8/ASC/NALP1_CARD"/>
</dbReference>
<dbReference type="InterPro" id="IPR045786">
    <property type="entry name" value="RhoGAP_pG1_pG2"/>
</dbReference>
<feature type="domain" description="FIIND" evidence="24">
    <location>
        <begin position="3056"/>
        <end position="3333"/>
    </location>
</feature>
<dbReference type="GO" id="GO:0007266">
    <property type="term" value="P:Rho protein signal transduction"/>
    <property type="evidence" value="ECO:0007669"/>
    <property type="project" value="TreeGrafter"/>
</dbReference>
<dbReference type="Pfam" id="PF00620">
    <property type="entry name" value="RhoGAP"/>
    <property type="match status" value="1"/>
</dbReference>
<feature type="domain" description="FF" evidence="23">
    <location>
        <begin position="483"/>
        <end position="548"/>
    </location>
</feature>
<dbReference type="PROSITE" id="PS50209">
    <property type="entry name" value="CARD"/>
    <property type="match status" value="1"/>
</dbReference>
<dbReference type="PROSITE" id="PS51852">
    <property type="entry name" value="PG1"/>
    <property type="match status" value="1"/>
</dbReference>
<feature type="domain" description="Rho-GAP" evidence="22">
    <location>
        <begin position="1260"/>
        <end position="1447"/>
    </location>
</feature>
<evidence type="ECO:0000259" key="23">
    <source>
        <dbReference type="PROSITE" id="PS51676"/>
    </source>
</evidence>
<dbReference type="PROSITE" id="PS50238">
    <property type="entry name" value="RHOGAP"/>
    <property type="match status" value="1"/>
</dbReference>
<evidence type="ECO:0000256" key="19">
    <source>
        <dbReference type="ARBA" id="ARBA00040788"/>
    </source>
</evidence>
<dbReference type="InterPro" id="IPR008936">
    <property type="entry name" value="Rho_GTPase_activation_prot"/>
</dbReference>
<dbReference type="Gene3D" id="3.40.50.300">
    <property type="entry name" value="P-loop containing nucleotide triphosphate hydrolases"/>
    <property type="match status" value="1"/>
</dbReference>
<dbReference type="Gene3D" id="1.10.555.10">
    <property type="entry name" value="Rho GTPase activation protein"/>
    <property type="match status" value="1"/>
</dbReference>
<dbReference type="GO" id="GO:0050770">
    <property type="term" value="P:regulation of axonogenesis"/>
    <property type="evidence" value="ECO:0007669"/>
    <property type="project" value="TreeGrafter"/>
</dbReference>
<evidence type="ECO:0000259" key="25">
    <source>
        <dbReference type="PROSITE" id="PS51852"/>
    </source>
</evidence>
<evidence type="ECO:0000256" key="20">
    <source>
        <dbReference type="SAM" id="MobiDB-lite"/>
    </source>
</evidence>
<dbReference type="GO" id="GO:0005525">
    <property type="term" value="F:GTP binding"/>
    <property type="evidence" value="ECO:0007669"/>
    <property type="project" value="UniProtKB-KW"/>
</dbReference>
<evidence type="ECO:0000256" key="8">
    <source>
        <dbReference type="ARBA" id="ARBA00022588"/>
    </source>
</evidence>
<dbReference type="GO" id="GO:0008289">
    <property type="term" value="F:lipid binding"/>
    <property type="evidence" value="ECO:0007669"/>
    <property type="project" value="UniProtKB-KW"/>
</dbReference>
<evidence type="ECO:0000256" key="2">
    <source>
        <dbReference type="ARBA" id="ARBA00004123"/>
    </source>
</evidence>
<dbReference type="InterPro" id="IPR001806">
    <property type="entry name" value="Small_GTPase"/>
</dbReference>
<feature type="compositionally biased region" description="Low complexity" evidence="20">
    <location>
        <begin position="1143"/>
        <end position="1157"/>
    </location>
</feature>
<dbReference type="GO" id="GO:0005096">
    <property type="term" value="F:GTPase activator activity"/>
    <property type="evidence" value="ECO:0007669"/>
    <property type="project" value="UniProtKB-KW"/>
</dbReference>
<dbReference type="FunFam" id="1.10.10.440:FF:000007">
    <property type="entry name" value="Putative rho GTPase-activating protein 5"/>
    <property type="match status" value="1"/>
</dbReference>
<dbReference type="InterPro" id="IPR039007">
    <property type="entry name" value="pG1"/>
</dbReference>
<keyword evidence="7" id="KW-0963">Cytoplasm</keyword>
<dbReference type="InterPro" id="IPR002713">
    <property type="entry name" value="FF_domain"/>
</dbReference>
<dbReference type="InterPro" id="IPR036517">
    <property type="entry name" value="FF_domain_sf"/>
</dbReference>
<evidence type="ECO:0000256" key="7">
    <source>
        <dbReference type="ARBA" id="ARBA00022490"/>
    </source>
</evidence>
<dbReference type="Pfam" id="PF16512">
    <property type="entry name" value="RhoGAP-FF1"/>
    <property type="match status" value="1"/>
</dbReference>
<dbReference type="FunFam" id="3.40.50.300:FF:000349">
    <property type="entry name" value="Rho GTPase-activating protein 5"/>
    <property type="match status" value="1"/>
</dbReference>
<feature type="region of interest" description="Disordered" evidence="20">
    <location>
        <begin position="1138"/>
        <end position="1172"/>
    </location>
</feature>
<dbReference type="GO" id="GO:0005634">
    <property type="term" value="C:nucleus"/>
    <property type="evidence" value="ECO:0007669"/>
    <property type="project" value="UniProtKB-SubCell"/>
</dbReference>
<keyword evidence="6" id="KW-1003">Cell membrane</keyword>
<dbReference type="SMART" id="SM00175">
    <property type="entry name" value="RAB"/>
    <property type="match status" value="1"/>
</dbReference>
<dbReference type="Pfam" id="PF23083">
    <property type="entry name" value="FF_RHG35_4th"/>
    <property type="match status" value="1"/>
</dbReference>
<dbReference type="EMBL" id="JAHKSW010000028">
    <property type="protein sequence ID" value="KAG7314430.1"/>
    <property type="molecule type" value="Genomic_DNA"/>
</dbReference>
<feature type="compositionally biased region" description="Pro residues" evidence="20">
    <location>
        <begin position="1467"/>
        <end position="1485"/>
    </location>
</feature>
<dbReference type="GO" id="GO:0008361">
    <property type="term" value="P:regulation of cell size"/>
    <property type="evidence" value="ECO:0007669"/>
    <property type="project" value="TreeGrafter"/>
</dbReference>
<protein>
    <recommendedName>
        <fullName evidence="19">Rho GTPase-activating protein 35</fullName>
    </recommendedName>
</protein>
<organism evidence="27 28">
    <name type="scientific">Hemibagrus wyckioides</name>
    <dbReference type="NCBI Taxonomy" id="337641"/>
    <lineage>
        <taxon>Eukaryota</taxon>
        <taxon>Metazoa</taxon>
        <taxon>Chordata</taxon>
        <taxon>Craniata</taxon>
        <taxon>Vertebrata</taxon>
        <taxon>Euteleostomi</taxon>
        <taxon>Actinopterygii</taxon>
        <taxon>Neopterygii</taxon>
        <taxon>Teleostei</taxon>
        <taxon>Ostariophysi</taxon>
        <taxon>Siluriformes</taxon>
        <taxon>Bagridae</taxon>
        <taxon>Hemibagrus</taxon>
    </lineage>
</organism>
<comment type="caution">
    <text evidence="27">The sequence shown here is derived from an EMBL/GenBank/DDBJ whole genome shotgun (WGS) entry which is preliminary data.</text>
</comment>
<dbReference type="Pfam" id="PF00619">
    <property type="entry name" value="CARD"/>
    <property type="match status" value="1"/>
</dbReference>
<dbReference type="Pfam" id="PF19518">
    <property type="entry name" value="RhoGAP_pG1_pG2"/>
    <property type="match status" value="1"/>
</dbReference>
<dbReference type="CDD" id="cd04373">
    <property type="entry name" value="RhoGAP_p190"/>
    <property type="match status" value="1"/>
</dbReference>
<evidence type="ECO:0000256" key="1">
    <source>
        <dbReference type="ARBA" id="ARBA00004120"/>
    </source>
</evidence>
<evidence type="ECO:0000256" key="5">
    <source>
        <dbReference type="ARBA" id="ARBA00022468"/>
    </source>
</evidence>
<dbReference type="PANTHER" id="PTHR46005">
    <property type="entry name" value="RHO GTPASE-ACTIVATING PROTEIN 190"/>
    <property type="match status" value="1"/>
</dbReference>
<evidence type="ECO:0000256" key="13">
    <source>
        <dbReference type="ARBA" id="ARBA00023134"/>
    </source>
</evidence>
<dbReference type="GO" id="GO:0006954">
    <property type="term" value="P:inflammatory response"/>
    <property type="evidence" value="ECO:0007669"/>
    <property type="project" value="UniProtKB-KW"/>
</dbReference>
<reference evidence="27 28" key="1">
    <citation type="submission" date="2021-06" db="EMBL/GenBank/DDBJ databases">
        <title>Chromosome-level genome assembly of the red-tail catfish (Hemibagrus wyckioides).</title>
        <authorList>
            <person name="Shao F."/>
        </authorList>
    </citation>
    <scope>NUCLEOTIDE SEQUENCE [LARGE SCALE GENOMIC DNA]</scope>
    <source>
        <strain evidence="27">EC202008001</strain>
        <tissue evidence="27">Blood</tissue>
    </source>
</reference>
<evidence type="ECO:0000256" key="17">
    <source>
        <dbReference type="ARBA" id="ARBA00023242"/>
    </source>
</evidence>
<sequence>MAKKQDSRVPTYNLVVVGLSGTEKEKGPCGVGKSCLCNRFVRPSADDFHLDHTSVLSTSDFGGRVVNNDHFLFWGEVERVLEDGTECRMHVVEQTEFIDDQTFQPHRSTALQPYIKRAASTKLASAEKLMYFCTDQLGLEQDFEQKQMPEGKLQVDGFLLCVDVSRGMNRSFDDQMKFVTNLYNHLGKTKKPVVLVLTKCDEGVERYIKDSHTFAINKKNLQVVETSARSNVNVDLAFLTLIQLIDKGRGKHKIIPYFEALKHQSQIIATAKDRYEWLVNHIVKNHNETWPAISRRMQPSPEYKEYVFLEGTAKAKKLFQQHVHRLKQEHIERRRKSYLSALPLALSSLVSELAEIEHLSWSGVQKVLESKKDFDHWFVVLEDAPWEDTPHLDNMEDERIPFDVLDTTAAEIIFDAHLEHLRNECKRAEMRHEFKMKLASSPFVTPGKPWEEARSFIMNEDFYQWLEEPEYLDIYNRHQKVIIDRAKEDFQELLLEYSELFYELEVDAKPSKEKMGAIQEALGEEQRFKALQKLQAERDALVLKHIHFVYHPTKDTCPSCPYCIDNKIEQILALCFPMRYPSFGKSQMHESKAERINLVILGKDGLARELANEIRAMCANDDYYVLEGKIYELILRPIEGNVRLPVNSFHTATFTPHGCLCLYNSKESLSYVLESIEKLRESTLGRRDNHIAQLPLSLLLVTKRGVGALSDLGGETAQILIAQGQQVAMKLQCEFLEPASPGSGYGRNVNEKQINQVLKSLLDIRRNAVFRSGSPSSPPLPPSIRDMQQDQNPEADLRIVMCLMCGDSYDVDQLLSPFLLPQHCRPTNSSGNSVLLEQTIGDNRLTIELSLLSYHASFTMRKSRLVHGYIGVYSARRKASLETLCALLCEVPDIVPVQLLAVGETETELTDSESAREMLAQGEELAHEIDGHFASLVCGPGGVVGGLHRIDILQSFFMEVAEKKTLVEATHVYDNATEACSTNENVYSPHCGSPSPVTMLLDYEEDMEASPPYFDGTLASHSGFKLPDLDSGDTFSVISELSTFENKLNNKVPLHMRPKPSVTFDFRKHNFNPYMDTSHRRSLTSNVTWPPCGDGVYDPSDYAEPMDAVSKPRPSHEENIYSVPHDSTQGKIITIRNSNRMHSNGGVNGSDSEGDGSSLERHRKFSSAGVKPRLYRDRSKRLGKFSSFRTSFSIGSDDEFGGLPKTKEDDVTTLKGESLIEEGDDKKRNILRSLRRPGKKTRLKPRHSVSKPPESTYFGVPLVNVVSPDRPIPLFIDKCIRFIEATGLTTEGIYRVSGNKSEMESMQRQFEQDHDLDLVEKDFPVNTVAGALKSFFSELPDPLVPYSLQVELVEAFKINDREQRLQTMKDVLRRFPRENYEVFKHVMSHLNKVSQWNRVNLMTSENLSICFWPTLMRPDFTTMDALTATRTYQTIIETFIHQCAYFFYNQAPAESPTGLYGTSVPSALPPSPSAAPSCTPPPPHFNPALHSPPSSPPQSPLTVPAETHTLCVLDRLWNNNKDVKAVELSEMASSDPSYMSGDLHHLSQLVFLPVWSITRPLYFRMGFPQVLWFSSTSQKHADLNSGTKKDPQSTSTLHPDTRRTSTDTELFTPELVENCPEDNNRDEYRFLCPHAGQFKCKLTNLVFVMEEKGVLMYRVVSWDCQVLDGLRSMEPAGPLYSINCVEGSICYLHLPHCEIHWDVTDTNVVKLTVARVTGETVENLQPLKVTDTHVIIDVQRQRLSCIGLVKELLFQSYPIRAQVLLFCTETEEHRMNKLQIHLLPGNVPIKEVQKQHKSKTYIETASECQLTPSNSYRPCCKTTDHNLMSQPEDTAFNCDYDLKFPPTFEVLFNPEVDEFTLSILDENSREVWKPSTFWLTDLNSRTKKDPQSTSTVHPDTRHTSTDTELFTPELVENCPEDNNRDEYRFLCPHAGQFKCKLTNLVFVMEEKGVLMYRVVSWDCQVLDGLRSMEPAGPLYSINCVEGSICYLHLPHCEIHWDVTDTNVVKLTVARVTGETVENLQPLKVTDTHVIIDVQRQRLSCIGLVKELLFQSYPIRAQVLLFCTETEEHRMNKLQIHLLPGNVPIKEVQKQHKSKTYIETASECQLTPSNSYRPCCKTTDHNLMSQPEDTAFNCDYDLKFPPTFEVLFNPEVDEFTLSILDENSREVVDLDADKHRDMLAKLASSIFQTGDCLEYSFYLLSLGDHDEASFNPELEFQNFPHSTDAYKGYLQGFQTLPTYQKQPSGDMELFIPEMLESCAKDRNSCEYRFLCPHAGQFKCKLTNLVFEMEGKGVVLYRIGSWDRWLWDGLPQNEPAGPVYSIDCHEDSISYLHLPHSETRTDVVKLTVAHVTGGNVEILQPLKVTDTHAIIQIHSLSLYGLMKALRFQTYPIRAQVLLFCKTVTGNHRTNKLHIHLLPGNVPVKEVQKQYECNKYIETTSKCKLTPGKTYRPCCKSNGHDYIHQPQEDTFECDYGPNYHPTFEVLFNAEVNEVMLSLLAKNGRAVWTPRTVLLKDIEGEATNMDLTGADFVDQHRKTLIQNVSSPKAYTLKKKKKKVNQKNHFLRNEYCAPGLWDCREEFNNRHHLGPRRVSFTARGTQRATTSKDSPGADFVDKYKADLIQSVPSVMEIADCIKSKEFTSEILSQRYVTGSPPYPAGYSLTQKVNRRNLSLSQWKQSQTCKRQRRSQRWPAVKSVLVTCTVSQKSGLCSWAVEVTELLEKIEEMVAENKGCPLETDTRASQDRQDMWRRGNKKEMRGGGIQLKNKLWGMFGDFSTPFPEITLHSQTSVLHPGSLHLHAGQFKCKFSDLVFDMKEEGRVMYKIVSWDSSVLDGLGHMEPAGPLYSIECHKGSIHHLHLPHCETRTDVVKLTVAHVTGGKVEILQPLKVTNSHVIIEIQHLSCFGLLKSLLLPAYPIRAQVLLFFEKSLSKLHIHLLKRSIPVEEVQKRHESISYIPTSSKCILTPGKKYRPCCKTTDHKYVSQPEDETFDRARDPNYHPTFEVFLKPEINKVTLSLLDENGVVVWKPRDVVLTGTQRSTASKNSAGADFVDKYKADLIQRVPLVMEIADCIKSKEFTNEMTLYLHAGQFKCKFSDLVFDMKGEGRVMYQTVPWDSHVLKGLGHMEPAGPLYSIECSKGSIHRLHLPHCETRTDVVKLTVAHVTGGNVEMLQPLKITNTHVIIEVQNLSPFGLLKALLWPAYPIRAQVLLFFEKSLRKLHIHLLPGNVPVEEVQKRHENIRYITTSSKCELTPGKKYRPCCRNNDREYDSQPEDEKFERDYGPNYHPTFEVFLNTGVRKVTLSLFDENGLVVWKPRDVKLTGADFVDKYTAELIQKVPSVMEIVDHFRDMGLTSEMYNKIHAEATTQDQMREFYNYLNSAGRAAKAKFYQILQQKHLGLVTELESGSGLD</sequence>
<dbReference type="SUPFAM" id="SSF48350">
    <property type="entry name" value="GTPase activation domain, GAP"/>
    <property type="match status" value="1"/>
</dbReference>
<dbReference type="Gene3D" id="1.10.533.10">
    <property type="entry name" value="Death Domain, Fas"/>
    <property type="match status" value="1"/>
</dbReference>
<evidence type="ECO:0000256" key="14">
    <source>
        <dbReference type="ARBA" id="ARBA00023136"/>
    </source>
</evidence>
<dbReference type="GO" id="GO:0045087">
    <property type="term" value="P:innate immune response"/>
    <property type="evidence" value="ECO:0007669"/>
    <property type="project" value="UniProtKB-KW"/>
</dbReference>
<keyword evidence="8" id="KW-0399">Innate immunity</keyword>
<dbReference type="SUPFAM" id="SSF47986">
    <property type="entry name" value="DEATH domain"/>
    <property type="match status" value="1"/>
</dbReference>
<dbReference type="SMART" id="SM00441">
    <property type="entry name" value="FF"/>
    <property type="match status" value="4"/>
</dbReference>
<dbReference type="InterPro" id="IPR027417">
    <property type="entry name" value="P-loop_NTPase"/>
</dbReference>
<keyword evidence="16" id="KW-0206">Cytoskeleton</keyword>
<feature type="domain" description="FIIND" evidence="24">
    <location>
        <begin position="1908"/>
        <end position="2192"/>
    </location>
</feature>
<accession>A0A9D3N4N3</accession>
<dbReference type="CDD" id="cd08330">
    <property type="entry name" value="CARD_ASC_NALP1"/>
    <property type="match status" value="1"/>
</dbReference>
<evidence type="ECO:0000259" key="26">
    <source>
        <dbReference type="PROSITE" id="PS51853"/>
    </source>
</evidence>
<feature type="region of interest" description="Disordered" evidence="20">
    <location>
        <begin position="1464"/>
        <end position="1503"/>
    </location>
</feature>
<keyword evidence="5" id="KW-0343">GTPase activation</keyword>
<keyword evidence="17" id="KW-0539">Nucleus</keyword>
<comment type="subcellular location">
    <subcellularLocation>
        <location evidence="3">Cell membrane</location>
    </subcellularLocation>
    <subcellularLocation>
        <location evidence="1">Cytoplasm</location>
        <location evidence="1">Cytoskeleton</location>
        <location evidence="1">Cilium basal body</location>
    </subcellularLocation>
    <subcellularLocation>
        <location evidence="4">Cytoplasm</location>
        <location evidence="4">Cytosol</location>
    </subcellularLocation>
    <subcellularLocation>
        <location evidence="2">Nucleus</location>
    </subcellularLocation>
</comment>
<dbReference type="PROSITE" id="PS51676">
    <property type="entry name" value="FF"/>
    <property type="match status" value="3"/>
</dbReference>
<keyword evidence="28" id="KW-1185">Reference proteome</keyword>
<dbReference type="CDD" id="cd22221">
    <property type="entry name" value="pseudoGTPaseD_p190RhoGAP-A"/>
    <property type="match status" value="1"/>
</dbReference>
<dbReference type="GO" id="GO:0005886">
    <property type="term" value="C:plasma membrane"/>
    <property type="evidence" value="ECO:0007669"/>
    <property type="project" value="UniProtKB-SubCell"/>
</dbReference>
<feature type="domain" description="FF" evidence="23">
    <location>
        <begin position="268"/>
        <end position="325"/>
    </location>
</feature>
<feature type="domain" description="FIIND" evidence="24">
    <location>
        <begin position="2772"/>
        <end position="3046"/>
    </location>
</feature>
<dbReference type="FunFam" id="1.10.555.10:FF:000021">
    <property type="entry name" value="rho GTPase-activating protein 5"/>
    <property type="match status" value="1"/>
</dbReference>
<dbReference type="GO" id="GO:0003924">
    <property type="term" value="F:GTPase activity"/>
    <property type="evidence" value="ECO:0007669"/>
    <property type="project" value="InterPro"/>
</dbReference>
<evidence type="ECO:0000256" key="9">
    <source>
        <dbReference type="ARBA" id="ARBA00022737"/>
    </source>
</evidence>
<evidence type="ECO:0000259" key="24">
    <source>
        <dbReference type="PROSITE" id="PS51830"/>
    </source>
</evidence>
<keyword evidence="9" id="KW-0677">Repeat</keyword>
<dbReference type="InterPro" id="IPR000198">
    <property type="entry name" value="RhoGAP_dom"/>
</dbReference>
<dbReference type="Proteomes" id="UP000824219">
    <property type="component" value="Linkage Group LG28"/>
</dbReference>
<keyword evidence="18" id="KW-0966">Cell projection</keyword>
<evidence type="ECO:0000256" key="16">
    <source>
        <dbReference type="ARBA" id="ARBA00023212"/>
    </source>
</evidence>
<evidence type="ECO:0000313" key="27">
    <source>
        <dbReference type="EMBL" id="KAG7314430.1"/>
    </source>
</evidence>
<dbReference type="PROSITE" id="PS51830">
    <property type="entry name" value="FIIND"/>
    <property type="match status" value="5"/>
</dbReference>
<dbReference type="OrthoDB" id="8891580at2759"/>
<dbReference type="InterPro" id="IPR057284">
    <property type="entry name" value="FF_RHG35_4th"/>
</dbReference>
<dbReference type="Pfam" id="PF00071">
    <property type="entry name" value="Ras"/>
    <property type="match status" value="1"/>
</dbReference>
<evidence type="ECO:0000256" key="10">
    <source>
        <dbReference type="ARBA" id="ARBA00022741"/>
    </source>
</evidence>
<dbReference type="PRINTS" id="PR00449">
    <property type="entry name" value="RASTRNSFRMNG"/>
</dbReference>
<dbReference type="InterPro" id="IPR001315">
    <property type="entry name" value="CARD"/>
</dbReference>
<evidence type="ECO:0000256" key="4">
    <source>
        <dbReference type="ARBA" id="ARBA00004514"/>
    </source>
</evidence>
<keyword evidence="12" id="KW-0446">Lipid-binding</keyword>
<dbReference type="Gene3D" id="1.10.10.440">
    <property type="entry name" value="FF domain"/>
    <property type="match status" value="2"/>
</dbReference>
<name>A0A9D3N4N3_9TELE</name>
<dbReference type="GO" id="GO:0042981">
    <property type="term" value="P:regulation of apoptotic process"/>
    <property type="evidence" value="ECO:0007669"/>
    <property type="project" value="InterPro"/>
</dbReference>
<dbReference type="InterPro" id="IPR051978">
    <property type="entry name" value="Rho-GAP_domain"/>
</dbReference>
<feature type="region of interest" description="Disordered" evidence="20">
    <location>
        <begin position="1582"/>
        <end position="1609"/>
    </location>
</feature>
<dbReference type="InterPro" id="IPR011029">
    <property type="entry name" value="DEATH-like_dom_sf"/>
</dbReference>
<evidence type="ECO:0000259" key="21">
    <source>
        <dbReference type="PROSITE" id="PS50209"/>
    </source>
</evidence>
<dbReference type="InterPro" id="IPR039006">
    <property type="entry name" value="RhoGAP_pG2"/>
</dbReference>
<evidence type="ECO:0000256" key="6">
    <source>
        <dbReference type="ARBA" id="ARBA00022475"/>
    </source>
</evidence>
<dbReference type="InterPro" id="IPR025307">
    <property type="entry name" value="FIIND_dom"/>
</dbReference>
<feature type="domain" description="CARD" evidence="21">
    <location>
        <begin position="3319"/>
        <end position="3408"/>
    </location>
</feature>
<dbReference type="Pfam" id="PF23679">
    <property type="entry name" value="UPA-FIIND"/>
    <property type="match status" value="5"/>
</dbReference>
<feature type="domain" description="PG2 pseudoGTPase" evidence="26">
    <location>
        <begin position="798"/>
        <end position="966"/>
    </location>
</feature>
<evidence type="ECO:0000256" key="11">
    <source>
        <dbReference type="ARBA" id="ARBA00022859"/>
    </source>
</evidence>
<keyword evidence="11" id="KW-0391">Immunity</keyword>
<dbReference type="GO" id="GO:0005829">
    <property type="term" value="C:cytosol"/>
    <property type="evidence" value="ECO:0007669"/>
    <property type="project" value="UniProtKB-SubCell"/>
</dbReference>
<evidence type="ECO:0000256" key="12">
    <source>
        <dbReference type="ARBA" id="ARBA00023121"/>
    </source>
</evidence>
<dbReference type="SMART" id="SM00324">
    <property type="entry name" value="RhoGAP"/>
    <property type="match status" value="1"/>
</dbReference>
<keyword evidence="13" id="KW-0342">GTP-binding</keyword>
<feature type="domain" description="PG1 pseudoGTPase" evidence="25">
    <location>
        <begin position="590"/>
        <end position="770"/>
    </location>
</feature>
<feature type="compositionally biased region" description="Basic and acidic residues" evidence="20">
    <location>
        <begin position="1582"/>
        <end position="1591"/>
    </location>
</feature>
<dbReference type="PROSITE" id="PS51853">
    <property type="entry name" value="PG2"/>
    <property type="match status" value="1"/>
</dbReference>
<feature type="domain" description="FF" evidence="23">
    <location>
        <begin position="427"/>
        <end position="481"/>
    </location>
</feature>
<evidence type="ECO:0000313" key="28">
    <source>
        <dbReference type="Proteomes" id="UP000824219"/>
    </source>
</evidence>
<evidence type="ECO:0000256" key="18">
    <source>
        <dbReference type="ARBA" id="ARBA00023273"/>
    </source>
</evidence>
<evidence type="ECO:0000259" key="22">
    <source>
        <dbReference type="PROSITE" id="PS50238"/>
    </source>
</evidence>
<keyword evidence="10" id="KW-0547">Nucleotide-binding</keyword>
<keyword evidence="15" id="KW-0395">Inflammatory response</keyword>
<dbReference type="CDD" id="cd00882">
    <property type="entry name" value="Ras_like_GTPase"/>
    <property type="match status" value="1"/>
</dbReference>
<evidence type="ECO:0000256" key="15">
    <source>
        <dbReference type="ARBA" id="ARBA00023198"/>
    </source>
</evidence>
<evidence type="ECO:0000256" key="3">
    <source>
        <dbReference type="ARBA" id="ARBA00004236"/>
    </source>
</evidence>